<reference evidence="3 4" key="1">
    <citation type="submission" date="2017-10" db="EMBL/GenBank/DDBJ databases">
        <title>Sequencing the genomes of 1000 actinobacteria strains.</title>
        <authorList>
            <person name="Klenk H.-P."/>
        </authorList>
    </citation>
    <scope>NUCLEOTIDE SEQUENCE [LARGE SCALE GENOMIC DNA]</scope>
    <source>
        <strain evidence="3 4">DSM 46092</strain>
    </source>
</reference>
<dbReference type="EMBL" id="PDJK01000002">
    <property type="protein sequence ID" value="PFG46870.1"/>
    <property type="molecule type" value="Genomic_DNA"/>
</dbReference>
<evidence type="ECO:0000259" key="2">
    <source>
        <dbReference type="Pfam" id="PF02720"/>
    </source>
</evidence>
<dbReference type="Pfam" id="PF02720">
    <property type="entry name" value="DUF222"/>
    <property type="match status" value="1"/>
</dbReference>
<comment type="caution">
    <text evidence="3">The sequence shown here is derived from an EMBL/GenBank/DDBJ whole genome shotgun (WGS) entry which is preliminary data.</text>
</comment>
<keyword evidence="4" id="KW-1185">Reference proteome</keyword>
<dbReference type="InterPro" id="IPR003870">
    <property type="entry name" value="DUF222"/>
</dbReference>
<feature type="compositionally biased region" description="Basic and acidic residues" evidence="1">
    <location>
        <begin position="414"/>
        <end position="428"/>
    </location>
</feature>
<gene>
    <name evidence="3" type="ORF">ATK36_1875</name>
</gene>
<sequence>MRIVMAMGNPTSPANHAAAPDSSNETADLAFLLRAMHSDLGLFQRLRPEQLMAALKETGREIARLQALQLHCLASLRRRRSDTRELASELALTLHVTDNRAGAMISAAEALTKRLPRTLRLMDEGKLDFYRAMKVTDGTSWMSDHNARIVDVLLENRLEEKNPTQIRKSTAYAAMKIDPIGATSRMAQRRKERRVILHHQDEGTSQLAVDNVSTEKATAAYLRIDKIARALRTGTEKRTLDQLRADVALDLLLSGKGGVSEKTEVYLYLDLETYLGLNENPAELTGHGPIPAELARHIATGPDTTLRRVITDPLTGQVIEVGKFRYKPSLDVEEFVRVRDRERRQPGCPRPAQSCFVEPIGSHRQNADTAMSYCLRHRRLKNRADWQYKVLDGGKVSITTPTGQTVESIPPQVREPRPEHPGEERLGA</sequence>
<feature type="domain" description="DUF222" evidence="2">
    <location>
        <begin position="54"/>
        <end position="340"/>
    </location>
</feature>
<evidence type="ECO:0000313" key="4">
    <source>
        <dbReference type="Proteomes" id="UP000243542"/>
    </source>
</evidence>
<protein>
    <submittedName>
        <fullName evidence="3">Uncharacterized protein DUF222</fullName>
    </submittedName>
</protein>
<dbReference type="Proteomes" id="UP000243542">
    <property type="component" value="Unassembled WGS sequence"/>
</dbReference>
<proteinExistence type="predicted"/>
<feature type="region of interest" description="Disordered" evidence="1">
    <location>
        <begin position="399"/>
        <end position="428"/>
    </location>
</feature>
<organism evidence="3 4">
    <name type="scientific">Amycolatopsis sulphurea</name>
    <dbReference type="NCBI Taxonomy" id="76022"/>
    <lineage>
        <taxon>Bacteria</taxon>
        <taxon>Bacillati</taxon>
        <taxon>Actinomycetota</taxon>
        <taxon>Actinomycetes</taxon>
        <taxon>Pseudonocardiales</taxon>
        <taxon>Pseudonocardiaceae</taxon>
        <taxon>Amycolatopsis</taxon>
    </lineage>
</organism>
<accession>A0A2A9F8P4</accession>
<evidence type="ECO:0000313" key="3">
    <source>
        <dbReference type="EMBL" id="PFG46870.1"/>
    </source>
</evidence>
<evidence type="ECO:0000256" key="1">
    <source>
        <dbReference type="SAM" id="MobiDB-lite"/>
    </source>
</evidence>
<feature type="region of interest" description="Disordered" evidence="1">
    <location>
        <begin position="1"/>
        <end position="22"/>
    </location>
</feature>
<dbReference type="AlphaFoldDB" id="A0A2A9F8P4"/>
<name>A0A2A9F8P4_9PSEU</name>